<dbReference type="EMBL" id="KN832882">
    <property type="protein sequence ID" value="KIM97312.1"/>
    <property type="molecule type" value="Genomic_DNA"/>
</dbReference>
<evidence type="ECO:0000313" key="3">
    <source>
        <dbReference type="Proteomes" id="UP000054321"/>
    </source>
</evidence>
<organism evidence="2 3">
    <name type="scientific">Oidiodendron maius (strain Zn)</name>
    <dbReference type="NCBI Taxonomy" id="913774"/>
    <lineage>
        <taxon>Eukaryota</taxon>
        <taxon>Fungi</taxon>
        <taxon>Dikarya</taxon>
        <taxon>Ascomycota</taxon>
        <taxon>Pezizomycotina</taxon>
        <taxon>Leotiomycetes</taxon>
        <taxon>Leotiomycetes incertae sedis</taxon>
        <taxon>Myxotrichaceae</taxon>
        <taxon>Oidiodendron</taxon>
    </lineage>
</organism>
<dbReference type="Pfam" id="PF14216">
    <property type="entry name" value="DUF4326"/>
    <property type="match status" value="1"/>
</dbReference>
<keyword evidence="3" id="KW-1185">Reference proteome</keyword>
<dbReference type="HOGENOM" id="CLU_145372_1_0_1"/>
<reference evidence="3" key="2">
    <citation type="submission" date="2015-01" db="EMBL/GenBank/DDBJ databases">
        <title>Evolutionary Origins and Diversification of the Mycorrhizal Mutualists.</title>
        <authorList>
            <consortium name="DOE Joint Genome Institute"/>
            <consortium name="Mycorrhizal Genomics Consortium"/>
            <person name="Kohler A."/>
            <person name="Kuo A."/>
            <person name="Nagy L.G."/>
            <person name="Floudas D."/>
            <person name="Copeland A."/>
            <person name="Barry K.W."/>
            <person name="Cichocki N."/>
            <person name="Veneault-Fourrey C."/>
            <person name="LaButti K."/>
            <person name="Lindquist E.A."/>
            <person name="Lipzen A."/>
            <person name="Lundell T."/>
            <person name="Morin E."/>
            <person name="Murat C."/>
            <person name="Riley R."/>
            <person name="Ohm R."/>
            <person name="Sun H."/>
            <person name="Tunlid A."/>
            <person name="Henrissat B."/>
            <person name="Grigoriev I.V."/>
            <person name="Hibbett D.S."/>
            <person name="Martin F."/>
        </authorList>
    </citation>
    <scope>NUCLEOTIDE SEQUENCE [LARGE SCALE GENOMIC DNA]</scope>
    <source>
        <strain evidence="3">Zn</strain>
    </source>
</reference>
<dbReference type="InParanoid" id="A0A0C3D5Y0"/>
<sequence>MSVVDWRNSPFDVYIGRHVPNGPPGIGPDSCPFGNPFVIDDVSDLAERARVIASYKRWLMEPEQAALVEKAKQELRGKVLGCWCKPLDCHGDFLKAVVDETAQETEMRRVEMLKKSL</sequence>
<dbReference type="Proteomes" id="UP000054321">
    <property type="component" value="Unassembled WGS sequence"/>
</dbReference>
<proteinExistence type="predicted"/>
<accession>A0A0C3D5Y0</accession>
<evidence type="ECO:0000313" key="2">
    <source>
        <dbReference type="EMBL" id="KIM97312.1"/>
    </source>
</evidence>
<dbReference type="AlphaFoldDB" id="A0A0C3D5Y0"/>
<reference evidence="2 3" key="1">
    <citation type="submission" date="2014-04" db="EMBL/GenBank/DDBJ databases">
        <authorList>
            <consortium name="DOE Joint Genome Institute"/>
            <person name="Kuo A."/>
            <person name="Martino E."/>
            <person name="Perotto S."/>
            <person name="Kohler A."/>
            <person name="Nagy L.G."/>
            <person name="Floudas D."/>
            <person name="Copeland A."/>
            <person name="Barry K.W."/>
            <person name="Cichocki N."/>
            <person name="Veneault-Fourrey C."/>
            <person name="LaButti K."/>
            <person name="Lindquist E.A."/>
            <person name="Lipzen A."/>
            <person name="Lundell T."/>
            <person name="Morin E."/>
            <person name="Murat C."/>
            <person name="Sun H."/>
            <person name="Tunlid A."/>
            <person name="Henrissat B."/>
            <person name="Grigoriev I.V."/>
            <person name="Hibbett D.S."/>
            <person name="Martin F."/>
            <person name="Nordberg H.P."/>
            <person name="Cantor M.N."/>
            <person name="Hua S.X."/>
        </authorList>
    </citation>
    <scope>NUCLEOTIDE SEQUENCE [LARGE SCALE GENOMIC DNA]</scope>
    <source>
        <strain evidence="2 3">Zn</strain>
    </source>
</reference>
<feature type="domain" description="DUF4326" evidence="1">
    <location>
        <begin position="3"/>
        <end position="95"/>
    </location>
</feature>
<dbReference type="InterPro" id="IPR025475">
    <property type="entry name" value="DUF4326"/>
</dbReference>
<evidence type="ECO:0000259" key="1">
    <source>
        <dbReference type="Pfam" id="PF14216"/>
    </source>
</evidence>
<name>A0A0C3D5Y0_OIDMZ</name>
<protein>
    <recommendedName>
        <fullName evidence="1">DUF4326 domain-containing protein</fullName>
    </recommendedName>
</protein>
<dbReference type="OrthoDB" id="272703at2759"/>
<gene>
    <name evidence="2" type="ORF">OIDMADRAFT_57936</name>
</gene>